<dbReference type="Proteomes" id="UP000248856">
    <property type="component" value="Unassembled WGS sequence"/>
</dbReference>
<comment type="caution">
    <text evidence="3">The sequence shown here is derived from an EMBL/GenBank/DDBJ whole genome shotgun (WGS) entry which is preliminary data.</text>
</comment>
<evidence type="ECO:0000313" key="3">
    <source>
        <dbReference type="EMBL" id="RAR79146.1"/>
    </source>
</evidence>
<dbReference type="InterPro" id="IPR007213">
    <property type="entry name" value="Ppm1/Ppm2/Tcmp"/>
</dbReference>
<evidence type="ECO:0000256" key="1">
    <source>
        <dbReference type="ARBA" id="ARBA00022603"/>
    </source>
</evidence>
<dbReference type="SUPFAM" id="SSF53335">
    <property type="entry name" value="S-adenosyl-L-methionine-dependent methyltransferases"/>
    <property type="match status" value="1"/>
</dbReference>
<dbReference type="OrthoDB" id="9800233at2"/>
<proteinExistence type="predicted"/>
<name>A0A328ZA10_9BURK</name>
<evidence type="ECO:0000313" key="4">
    <source>
        <dbReference type="Proteomes" id="UP000248856"/>
    </source>
</evidence>
<gene>
    <name evidence="3" type="ORF">AX018_102737</name>
</gene>
<protein>
    <submittedName>
        <fullName evidence="3">Leucine carboxyl methyltransferase</fullName>
    </submittedName>
</protein>
<accession>A0A328ZA10</accession>
<keyword evidence="4" id="KW-1185">Reference proteome</keyword>
<evidence type="ECO:0000256" key="2">
    <source>
        <dbReference type="ARBA" id="ARBA00022679"/>
    </source>
</evidence>
<sequence length="282" mass="31534">MLREGLSGLEDAWYALRGSSVTLALTLSARASPLARQIDAQWEDAWAERLLEKCPWDLRPVANDESLVRAIVVRSRIFDDHVRDACAQEDVHAVVSVGAGLCTRWGRLAGVRGVQRWIDVDLPEVIALRRLLLEDGARDSRFVACSLSEPAWLDAIPWQRGRLFVVLLEGVAPYVPEAAIQGMLQALARRARQEDCRCRVVLDYLHRDFVPVAALQAGPAVLPVVSGFRDASELDSGRSGFRVVHECEPFGLFSDGHRRFESDYRMRHGHAPYAVACLQLER</sequence>
<keyword evidence="1 3" id="KW-0489">Methyltransferase</keyword>
<dbReference type="InterPro" id="IPR029063">
    <property type="entry name" value="SAM-dependent_MTases_sf"/>
</dbReference>
<dbReference type="RefSeq" id="WP_111878076.1">
    <property type="nucleotide sequence ID" value="NZ_CBCSGC010000075.1"/>
</dbReference>
<organism evidence="3 4">
    <name type="scientific">Paracidovorax anthurii</name>
    <dbReference type="NCBI Taxonomy" id="78229"/>
    <lineage>
        <taxon>Bacteria</taxon>
        <taxon>Pseudomonadati</taxon>
        <taxon>Pseudomonadota</taxon>
        <taxon>Betaproteobacteria</taxon>
        <taxon>Burkholderiales</taxon>
        <taxon>Comamonadaceae</taxon>
        <taxon>Paracidovorax</taxon>
    </lineage>
</organism>
<dbReference type="PANTHER" id="PTHR43619:SF2">
    <property type="entry name" value="S-ADENOSYL-L-METHIONINE-DEPENDENT METHYLTRANSFERASES SUPERFAMILY PROTEIN"/>
    <property type="match status" value="1"/>
</dbReference>
<dbReference type="PANTHER" id="PTHR43619">
    <property type="entry name" value="S-ADENOSYL-L-METHIONINE-DEPENDENT METHYLTRANSFERASE YKTD-RELATED"/>
    <property type="match status" value="1"/>
</dbReference>
<dbReference type="GO" id="GO:0008168">
    <property type="term" value="F:methyltransferase activity"/>
    <property type="evidence" value="ECO:0007669"/>
    <property type="project" value="UniProtKB-KW"/>
</dbReference>
<reference evidence="3 4" key="1">
    <citation type="submission" date="2018-06" db="EMBL/GenBank/DDBJ databases">
        <title>Genomic Encyclopedia of Archaeal and Bacterial Type Strains, Phase II (KMG-II): from individual species to whole genera.</title>
        <authorList>
            <person name="Goeker M."/>
        </authorList>
    </citation>
    <scope>NUCLEOTIDE SEQUENCE [LARGE SCALE GENOMIC DNA]</scope>
    <source>
        <strain evidence="3 4">CFPB 3232</strain>
    </source>
</reference>
<dbReference type="Gene3D" id="3.40.50.150">
    <property type="entry name" value="Vaccinia Virus protein VP39"/>
    <property type="match status" value="1"/>
</dbReference>
<keyword evidence="2 3" id="KW-0808">Transferase</keyword>
<dbReference type="GO" id="GO:0032259">
    <property type="term" value="P:methylation"/>
    <property type="evidence" value="ECO:0007669"/>
    <property type="project" value="UniProtKB-KW"/>
</dbReference>
<dbReference type="AlphaFoldDB" id="A0A328ZA10"/>
<dbReference type="Pfam" id="PF04072">
    <property type="entry name" value="LCM"/>
    <property type="match status" value="1"/>
</dbReference>
<dbReference type="EMBL" id="QLTA01000027">
    <property type="protein sequence ID" value="RAR79146.1"/>
    <property type="molecule type" value="Genomic_DNA"/>
</dbReference>